<dbReference type="InterPro" id="IPR009081">
    <property type="entry name" value="PP-bd_ACP"/>
</dbReference>
<evidence type="ECO:0000256" key="2">
    <source>
        <dbReference type="ARBA" id="ARBA00022450"/>
    </source>
</evidence>
<dbReference type="Gene3D" id="1.10.1200.10">
    <property type="entry name" value="ACP-like"/>
    <property type="match status" value="1"/>
</dbReference>
<reference evidence="5 6" key="1">
    <citation type="submission" date="2021-01" db="EMBL/GenBank/DDBJ databases">
        <title>Genome sequencing of Micromonospora fiedleri MG-37.</title>
        <authorList>
            <person name="Moreland P.E.J."/>
            <person name="Stach J.E.M."/>
        </authorList>
    </citation>
    <scope>NUCLEOTIDE SEQUENCE [LARGE SCALE GENOMIC DNA]</scope>
    <source>
        <strain evidence="5 6">MG-37</strain>
    </source>
</reference>
<dbReference type="SUPFAM" id="SSF47336">
    <property type="entry name" value="ACP-like"/>
    <property type="match status" value="1"/>
</dbReference>
<name>A0ABS1UGZ5_9ACTN</name>
<comment type="cofactor">
    <cofactor evidence="1">
        <name>pantetheine 4'-phosphate</name>
        <dbReference type="ChEBI" id="CHEBI:47942"/>
    </cofactor>
</comment>
<feature type="domain" description="Carrier" evidence="4">
    <location>
        <begin position="2"/>
        <end position="76"/>
    </location>
</feature>
<dbReference type="PANTHER" id="PTHR45527">
    <property type="entry name" value="NONRIBOSOMAL PEPTIDE SYNTHETASE"/>
    <property type="match status" value="1"/>
</dbReference>
<keyword evidence="6" id="KW-1185">Reference proteome</keyword>
<dbReference type="Gene3D" id="3.30.559.10">
    <property type="entry name" value="Chloramphenicol acetyltransferase-like domain"/>
    <property type="match status" value="1"/>
</dbReference>
<evidence type="ECO:0000256" key="1">
    <source>
        <dbReference type="ARBA" id="ARBA00001957"/>
    </source>
</evidence>
<dbReference type="SUPFAM" id="SSF52777">
    <property type="entry name" value="CoA-dependent acyltransferases"/>
    <property type="match status" value="2"/>
</dbReference>
<dbReference type="InterPro" id="IPR001242">
    <property type="entry name" value="Condensation_dom"/>
</dbReference>
<dbReference type="InterPro" id="IPR023213">
    <property type="entry name" value="CAT-like_dom_sf"/>
</dbReference>
<dbReference type="InterPro" id="IPR036736">
    <property type="entry name" value="ACP-like_sf"/>
</dbReference>
<accession>A0ABS1UGZ5</accession>
<dbReference type="Pfam" id="PF00668">
    <property type="entry name" value="Condensation"/>
    <property type="match status" value="1"/>
</dbReference>
<dbReference type="Gene3D" id="3.30.559.30">
    <property type="entry name" value="Nonribosomal peptide synthetase, condensation domain"/>
    <property type="match status" value="1"/>
</dbReference>
<evidence type="ECO:0000313" key="5">
    <source>
        <dbReference type="EMBL" id="MBL6275139.1"/>
    </source>
</evidence>
<dbReference type="EMBL" id="JAETXL010000001">
    <property type="protein sequence ID" value="MBL6275139.1"/>
    <property type="molecule type" value="Genomic_DNA"/>
</dbReference>
<dbReference type="InterPro" id="IPR020806">
    <property type="entry name" value="PKS_PP-bd"/>
</dbReference>
<organism evidence="5 6">
    <name type="scientific">Micromonospora fiedleri</name>
    <dbReference type="NCBI Taxonomy" id="1157498"/>
    <lineage>
        <taxon>Bacteria</taxon>
        <taxon>Bacillati</taxon>
        <taxon>Actinomycetota</taxon>
        <taxon>Actinomycetes</taxon>
        <taxon>Micromonosporales</taxon>
        <taxon>Micromonosporaceae</taxon>
        <taxon>Micromonospora</taxon>
    </lineage>
</organism>
<dbReference type="Proteomes" id="UP000661193">
    <property type="component" value="Unassembled WGS sequence"/>
</dbReference>
<sequence length="500" mass="52494">MSTPGDPVDRVGQVVDAVLGAAVAAEDSLSRLGVTSLDRLRVCAELERRTGVTLSLADVMTAPTVTALAEHWRSGGVPLLPHGTGAGIPLTSLARSCLLRQLVSPADIAGNCILLWTLDGTVDAGLLAEAIMEVQQRHELLRCAYTLRGGAVPAGPPVAPARMVAETTAEALARCWPLLTVALRPAAGDVFRSVVVSTPTGAVIGLVAHHVAFDGYSESVVAADLGRAYRARLDGRQVDWPAAPDARTANESYRRQRAAGDLDRQGARVRAALSGAAELRFPGATGTRTGPEATTTPAVLTTALAPVPDVCVALTAYARAVGTITGQRDISFVVPVNRRGAAGLDVVVGNFVEMLPVRIMLPTGADPAGDVTAATAAWTTALSRQDLDFEEVVRAAGSARHVHHHVFALQNNPAPRIELPGIQARFVRTPYPALANRTMTEVWPTGSGYSDTTDIAMLSHGRDWIGAAEAAALLSGFRDNLSRYASRQPARVDSLPVIGR</sequence>
<comment type="caution">
    <text evidence="5">The sequence shown here is derived from an EMBL/GenBank/DDBJ whole genome shotgun (WGS) entry which is preliminary data.</text>
</comment>
<keyword evidence="2" id="KW-0596">Phosphopantetheine</keyword>
<dbReference type="Pfam" id="PF00550">
    <property type="entry name" value="PP-binding"/>
    <property type="match status" value="1"/>
</dbReference>
<dbReference type="PANTHER" id="PTHR45527:SF1">
    <property type="entry name" value="FATTY ACID SYNTHASE"/>
    <property type="match status" value="1"/>
</dbReference>
<dbReference type="PROSITE" id="PS50075">
    <property type="entry name" value="CARRIER"/>
    <property type="match status" value="1"/>
</dbReference>
<evidence type="ECO:0000313" key="6">
    <source>
        <dbReference type="Proteomes" id="UP000661193"/>
    </source>
</evidence>
<dbReference type="RefSeq" id="WP_203220106.1">
    <property type="nucleotide sequence ID" value="NZ_JAETXL010000001.1"/>
</dbReference>
<proteinExistence type="predicted"/>
<dbReference type="SMART" id="SM00823">
    <property type="entry name" value="PKS_PP"/>
    <property type="match status" value="1"/>
</dbReference>
<keyword evidence="3" id="KW-0597">Phosphoprotein</keyword>
<gene>
    <name evidence="5" type="ORF">JMF97_03060</name>
</gene>
<evidence type="ECO:0000259" key="4">
    <source>
        <dbReference type="PROSITE" id="PS50075"/>
    </source>
</evidence>
<protein>
    <recommendedName>
        <fullName evidence="4">Carrier domain-containing protein</fullName>
    </recommendedName>
</protein>
<evidence type="ECO:0000256" key="3">
    <source>
        <dbReference type="ARBA" id="ARBA00022553"/>
    </source>
</evidence>